<dbReference type="Gene3D" id="1.10.510.10">
    <property type="entry name" value="Transferase(Phosphotransferase) domain 1"/>
    <property type="match status" value="2"/>
</dbReference>
<feature type="repeat" description="ARM" evidence="2">
    <location>
        <begin position="1714"/>
        <end position="1757"/>
    </location>
</feature>
<dbReference type="InterPro" id="IPR011989">
    <property type="entry name" value="ARM-like"/>
</dbReference>
<proteinExistence type="predicted"/>
<feature type="region of interest" description="Disordered" evidence="3">
    <location>
        <begin position="761"/>
        <end position="782"/>
    </location>
</feature>
<dbReference type="EMBL" id="CP126208">
    <property type="protein sequence ID" value="WIA08465.1"/>
    <property type="molecule type" value="Genomic_DNA"/>
</dbReference>
<feature type="compositionally biased region" description="Polar residues" evidence="3">
    <location>
        <begin position="212"/>
        <end position="222"/>
    </location>
</feature>
<dbReference type="Gene3D" id="1.25.10.10">
    <property type="entry name" value="Leucine-rich Repeat Variant"/>
    <property type="match status" value="3"/>
</dbReference>
<dbReference type="InterPro" id="IPR001841">
    <property type="entry name" value="Znf_RING"/>
</dbReference>
<dbReference type="CDD" id="cd16473">
    <property type="entry name" value="RING-H2_RNF103"/>
    <property type="match status" value="1"/>
</dbReference>
<dbReference type="Proteomes" id="UP001244341">
    <property type="component" value="Chromosome 1b"/>
</dbReference>
<feature type="repeat" description="ARM" evidence="2">
    <location>
        <begin position="1586"/>
        <end position="1629"/>
    </location>
</feature>
<evidence type="ECO:0000256" key="1">
    <source>
        <dbReference type="PROSITE-ProRule" id="PRU00175"/>
    </source>
</evidence>
<dbReference type="PROSITE" id="PS50176">
    <property type="entry name" value="ARM_REPEAT"/>
    <property type="match status" value="7"/>
</dbReference>
<dbReference type="InterPro" id="IPR016024">
    <property type="entry name" value="ARM-type_fold"/>
</dbReference>
<evidence type="ECO:0000313" key="7">
    <source>
        <dbReference type="Proteomes" id="UP001244341"/>
    </source>
</evidence>
<protein>
    <recommendedName>
        <fullName evidence="8">Protein kinase domain-containing protein</fullName>
    </recommendedName>
</protein>
<feature type="repeat" description="ARM" evidence="2">
    <location>
        <begin position="1504"/>
        <end position="1533"/>
    </location>
</feature>
<keyword evidence="1" id="KW-0862">Zinc</keyword>
<evidence type="ECO:0000259" key="5">
    <source>
        <dbReference type="PROSITE" id="PS50089"/>
    </source>
</evidence>
<feature type="region of interest" description="Disordered" evidence="3">
    <location>
        <begin position="167"/>
        <end position="256"/>
    </location>
</feature>
<feature type="compositionally biased region" description="Low complexity" evidence="3">
    <location>
        <begin position="193"/>
        <end position="204"/>
    </location>
</feature>
<evidence type="ECO:0000259" key="4">
    <source>
        <dbReference type="PROSITE" id="PS50011"/>
    </source>
</evidence>
<feature type="repeat" description="ARM" evidence="2">
    <location>
        <begin position="1757"/>
        <end position="1800"/>
    </location>
</feature>
<reference evidence="6 7" key="1">
    <citation type="submission" date="2023-05" db="EMBL/GenBank/DDBJ databases">
        <title>A 100% complete, gapless, phased diploid assembly of the Scenedesmus obliquus UTEX 3031 genome.</title>
        <authorList>
            <person name="Biondi T.C."/>
            <person name="Hanschen E.R."/>
            <person name="Kwon T."/>
            <person name="Eng W."/>
            <person name="Kruse C.P.S."/>
            <person name="Koehler S.I."/>
            <person name="Kunde Y."/>
            <person name="Gleasner C.D."/>
            <person name="You Mak K.T."/>
            <person name="Polle J."/>
            <person name="Hovde B.T."/>
            <person name="Starkenburg S.R."/>
        </authorList>
    </citation>
    <scope>NUCLEOTIDE SEQUENCE [LARGE SCALE GENOMIC DNA]</scope>
    <source>
        <strain evidence="6 7">DOE0152z</strain>
    </source>
</reference>
<dbReference type="Pfam" id="PF00514">
    <property type="entry name" value="Arm"/>
    <property type="match status" value="4"/>
</dbReference>
<evidence type="ECO:0000256" key="2">
    <source>
        <dbReference type="PROSITE-ProRule" id="PRU00259"/>
    </source>
</evidence>
<feature type="repeat" description="ARM" evidence="2">
    <location>
        <begin position="1543"/>
        <end position="1586"/>
    </location>
</feature>
<dbReference type="InterPro" id="IPR011009">
    <property type="entry name" value="Kinase-like_dom_sf"/>
</dbReference>
<dbReference type="InterPro" id="IPR000719">
    <property type="entry name" value="Prot_kinase_dom"/>
</dbReference>
<accession>A0ABY8THL2</accession>
<feature type="domain" description="Protein kinase" evidence="4">
    <location>
        <begin position="267"/>
        <end position="563"/>
    </location>
</feature>
<dbReference type="Pfam" id="PF07714">
    <property type="entry name" value="PK_Tyr_Ser-Thr"/>
    <property type="match status" value="1"/>
</dbReference>
<dbReference type="Gene3D" id="3.30.40.10">
    <property type="entry name" value="Zinc/RING finger domain, C3HC4 (zinc finger)"/>
    <property type="match status" value="1"/>
</dbReference>
<organism evidence="6 7">
    <name type="scientific">Tetradesmus obliquus</name>
    <name type="common">Green alga</name>
    <name type="synonym">Acutodesmus obliquus</name>
    <dbReference type="NCBI Taxonomy" id="3088"/>
    <lineage>
        <taxon>Eukaryota</taxon>
        <taxon>Viridiplantae</taxon>
        <taxon>Chlorophyta</taxon>
        <taxon>core chlorophytes</taxon>
        <taxon>Chlorophyceae</taxon>
        <taxon>CS clade</taxon>
        <taxon>Sphaeropleales</taxon>
        <taxon>Scenedesmaceae</taxon>
        <taxon>Tetradesmus</taxon>
    </lineage>
</organism>
<evidence type="ECO:0008006" key="8">
    <source>
        <dbReference type="Google" id="ProtNLM"/>
    </source>
</evidence>
<gene>
    <name evidence="6" type="ORF">OEZ85_007902</name>
</gene>
<dbReference type="PANTHER" id="PTHR44329:SF289">
    <property type="entry name" value="SERINE_THREONINE-PROTEIN KINASE VIK"/>
    <property type="match status" value="1"/>
</dbReference>
<dbReference type="SMART" id="SM00184">
    <property type="entry name" value="RING"/>
    <property type="match status" value="1"/>
</dbReference>
<feature type="region of interest" description="Disordered" evidence="3">
    <location>
        <begin position="625"/>
        <end position="656"/>
    </location>
</feature>
<dbReference type="InterPro" id="IPR008266">
    <property type="entry name" value="Tyr_kinase_AS"/>
</dbReference>
<feature type="compositionally biased region" description="Low complexity" evidence="3">
    <location>
        <begin position="902"/>
        <end position="914"/>
    </location>
</feature>
<keyword evidence="7" id="KW-1185">Reference proteome</keyword>
<evidence type="ECO:0000256" key="3">
    <source>
        <dbReference type="SAM" id="MobiDB-lite"/>
    </source>
</evidence>
<feature type="region of interest" description="Disordered" evidence="3">
    <location>
        <begin position="901"/>
        <end position="921"/>
    </location>
</feature>
<dbReference type="InterPro" id="IPR013083">
    <property type="entry name" value="Znf_RING/FYVE/PHD"/>
</dbReference>
<feature type="domain" description="Protein kinase" evidence="4">
    <location>
        <begin position="931"/>
        <end position="1167"/>
    </location>
</feature>
<dbReference type="SUPFAM" id="SSF56112">
    <property type="entry name" value="Protein kinase-like (PK-like)"/>
    <property type="match status" value="2"/>
</dbReference>
<feature type="domain" description="RING-type" evidence="5">
    <location>
        <begin position="1913"/>
        <end position="1955"/>
    </location>
</feature>
<dbReference type="PANTHER" id="PTHR44329">
    <property type="entry name" value="SERINE/THREONINE-PROTEIN KINASE TNNI3K-RELATED"/>
    <property type="match status" value="1"/>
</dbReference>
<feature type="compositionally biased region" description="Basic and acidic residues" evidence="3">
    <location>
        <begin position="629"/>
        <end position="638"/>
    </location>
</feature>
<dbReference type="InterPro" id="IPR000225">
    <property type="entry name" value="Armadillo"/>
</dbReference>
<feature type="repeat" description="ARM" evidence="2">
    <location>
        <begin position="1628"/>
        <end position="1671"/>
    </location>
</feature>
<feature type="region of interest" description="Disordered" evidence="3">
    <location>
        <begin position="1434"/>
        <end position="1459"/>
    </location>
</feature>
<feature type="repeat" description="ARM" evidence="2">
    <location>
        <begin position="1671"/>
        <end position="1714"/>
    </location>
</feature>
<dbReference type="InterPro" id="IPR051681">
    <property type="entry name" value="Ser/Thr_Kinases-Pseudokinases"/>
</dbReference>
<dbReference type="SUPFAM" id="SSF48371">
    <property type="entry name" value="ARM repeat"/>
    <property type="match status" value="2"/>
</dbReference>
<dbReference type="PROSITE" id="PS50089">
    <property type="entry name" value="ZF_RING_2"/>
    <property type="match status" value="1"/>
</dbReference>
<dbReference type="SMART" id="SM00185">
    <property type="entry name" value="ARM"/>
    <property type="match status" value="10"/>
</dbReference>
<dbReference type="Gene3D" id="3.30.200.20">
    <property type="entry name" value="Phosphorylase Kinase, domain 1"/>
    <property type="match status" value="2"/>
</dbReference>
<sequence>MASVDVHEHLTRISAAKQAAEELRVFAASCKHASLRDGSNAVVDEVLQLLRGLEDTALHPDCNMLPETIGSAALKAEDSLRVLQGKVATAARESKGNFFRMLVNPHKKIFKEARNGLADARAAVGLQEDSDSTVVLQPLRDLAAASSMPWLSVPLNLNTGDLPLNPAVGTAGAGPPTLMQQHQPPLPAGAALSSMGAGQSSPSSCLSPGRDLTTNASASSHRPSTHALGSGEGSTHGIVDSGGLEAGSSVQPGEGIKLHHSLSNSELVLKEVIGSGTEGKVYRGTWTNIDIAAKEYLAVEDCEVPAGQNPSKLAMQSALNALRKEVALLTSLKHPNLVRFCGVCLDPPLVVMEYYRHGSLFSMLDQARRQRSNLTANTQHSRQATKHMDYFDWDRRLAMLHDVAAGMMYLHKHQYVHGDLRSANLFLGQDGLVKIGDFGFSKRLSLNKASMQGKHITHPRWVAPELMTQNRLSTAADVYSYGIIMYEMLTWQMPFHYLSKEQVVLRVMSGGRPEIPNESELPPGTSSSTCLASYMTLMEECWDQDPDKRPGFGRIAARLQAMIRWRMIINNCRLQNSTMAALGGTQGSVITKAARAAAAAAAARRADGVLSGAATTAAAAAAAAAPAELDNKQDHDPLPRPAHRNTTPATEDGDLPLWLPEGRAAAPVIMSLSCQLSARVLEQKGPTAAAAAAAADDSHILDAGPFGVPEAATGLPLPTAVAAAGARPQRQLGGDEGFGDIPFASAASSGAAAAGNLDGPGLAATGAGTRRPLPGHRPAGSPWQMQQLQVGQMQQLPAGAAGSDVTVGWLQTMGLAAAVGPQHAASGQVQPDYMTGGQAPAVPDPVDWKRVSSSLLSSRTSSYRATAVPPASMQGSMGIPEQHKPIPGARPFVPPSENATIGAAAQGGPAMQGGLDQSHQAGRAASWEGAYQTIASLGSIAPGAELASCNSNSSSEHVLLLSLPRQQLQDLLQLQRLVQQSVLLRHPGVLRVRELRLTPLHLVVVLESCGFLSLSQYLQQLQQRGKQLSEVAARCLFQQVLLAVDYCHSQGLAGLPIQHTLLQERNGQPPLPKVPCPLFGLAHSSNSSNTAVQGRLRDIQACGQLLLQLLGGQLATTAISGGSGSQAVIHLPRGRSAACQELLQLLLGGSPAHMPCSVQGITSSSWFQQQQQDPALLKTQHDTDLEQQLCTQTQEQLDSIVAEVHAWPPGFVVCQQLADLAAAMPELLVQQQQSTACLGSSWCQVFEAKSQQPEQAVWVCCLPAYPPRDSMPEQQQEATPGQSLTLLQHPVVVWASKAEALSSKPPPPVLLSAMRQLHAPAPDSKWLVPVLGLCLQPPLLLQAAPPQLQLLPQGSMRCTLALWLQAQQHCSRGLSLLRDGWHGEAPGMPWPCTLQLLSEVAAALAALHALQPPVAHGAVHAGAVHLLQEPQLVASEQQQEQEQQQPREEQQQEQQQPAEQEKHLAQLSWLLGSSTDAAVQQQAATAVINLAADNAGRVAVCDAGGLAALVKLLGSSADAAVQQDAALALGRVAACMAATRDTVGVAALVQLLGSSTDAVVQEVAAKALRSVAERSAAGQAAVCDAGGVAALVQQLGSSTHVDMQREITWTLRDMAAGAAGQAAVCDADGVAALVQLLGSSTDAEVQNAAAKALRSVAEGSTAGQAAVCAAGGAAALVQLLGTTIDVDVQREVIWALGDMAEGDAACKAAVCDGGGVAALVQLLCSSTDTILHESVARALGNVAAGDSACKTTVCDAGAVGALVQLLDSSTDTVVYENVARALGNVAEGDTACKAAVCDAGGVEALVRSLLKCSDSWSQLEMLRALGNVCSGSPAGRKRVYAEGGEAMLTQLLKSGNGSVQVEAARALELLASSYDVAAAGPACVTGQRKVVSQVVLARLPCLRRPDSLRSECCSICHDKYKEGPLVASLPCSHQFHQQCITRWLGAFSVACPMCRQDVEEQAQPQLNS</sequence>
<dbReference type="Pfam" id="PF13639">
    <property type="entry name" value="zf-RING_2"/>
    <property type="match status" value="1"/>
</dbReference>
<dbReference type="PROSITE" id="PS00109">
    <property type="entry name" value="PROTEIN_KINASE_TYR"/>
    <property type="match status" value="1"/>
</dbReference>
<dbReference type="PROSITE" id="PS50011">
    <property type="entry name" value="PROTEIN_KINASE_DOM"/>
    <property type="match status" value="2"/>
</dbReference>
<dbReference type="InterPro" id="IPR001245">
    <property type="entry name" value="Ser-Thr/Tyr_kinase_cat_dom"/>
</dbReference>
<dbReference type="SUPFAM" id="SSF57850">
    <property type="entry name" value="RING/U-box"/>
    <property type="match status" value="1"/>
</dbReference>
<keyword evidence="1" id="KW-0863">Zinc-finger</keyword>
<evidence type="ECO:0000313" key="6">
    <source>
        <dbReference type="EMBL" id="WIA08465.1"/>
    </source>
</evidence>
<name>A0ABY8THL2_TETOB</name>
<keyword evidence="1" id="KW-0479">Metal-binding</keyword>